<accession>A0A2K1ZN50</accession>
<dbReference type="GO" id="GO:0006886">
    <property type="term" value="P:intracellular protein transport"/>
    <property type="evidence" value="ECO:0000318"/>
    <property type="project" value="GO_Central"/>
</dbReference>
<comment type="similarity">
    <text evidence="1 6">Belongs to the syntaxin family.</text>
</comment>
<dbReference type="PANTHER" id="PTHR19957:SF123">
    <property type="entry name" value="SYNTAXIN-112"/>
    <property type="match status" value="1"/>
</dbReference>
<dbReference type="Gene3D" id="1.20.58.70">
    <property type="match status" value="1"/>
</dbReference>
<evidence type="ECO:0000313" key="9">
    <source>
        <dbReference type="EMBL" id="PNT26699.1"/>
    </source>
</evidence>
<dbReference type="Pfam" id="PF00804">
    <property type="entry name" value="Syntaxin"/>
    <property type="match status" value="1"/>
</dbReference>
<dbReference type="SMART" id="SM00503">
    <property type="entry name" value="SynN"/>
    <property type="match status" value="1"/>
</dbReference>
<dbReference type="GO" id="GO:0005886">
    <property type="term" value="C:plasma membrane"/>
    <property type="evidence" value="ECO:0000318"/>
    <property type="project" value="GO_Central"/>
</dbReference>
<dbReference type="OrthoDB" id="330671at2759"/>
<dbReference type="GO" id="GO:0006906">
    <property type="term" value="P:vesicle fusion"/>
    <property type="evidence" value="ECO:0000318"/>
    <property type="project" value="GO_Central"/>
</dbReference>
<dbReference type="InterPro" id="IPR010989">
    <property type="entry name" value="SNARE"/>
</dbReference>
<dbReference type="FunFam" id="1.20.5.110:FF:000008">
    <property type="entry name" value="Syntaxin 132"/>
    <property type="match status" value="1"/>
</dbReference>
<dbReference type="AlphaFoldDB" id="A0A2K1ZN50"/>
<dbReference type="InterPro" id="IPR045242">
    <property type="entry name" value="Syntaxin"/>
</dbReference>
<evidence type="ECO:0000256" key="3">
    <source>
        <dbReference type="ARBA" id="ARBA00022927"/>
    </source>
</evidence>
<dbReference type="EMBL" id="CM009296">
    <property type="protein sequence ID" value="PNT26699.1"/>
    <property type="molecule type" value="Genomic_DNA"/>
</dbReference>
<dbReference type="OMA" id="KTTHGPK"/>
<protein>
    <recommendedName>
        <fullName evidence="8">t-SNARE coiled-coil homology domain-containing protein</fullName>
    </recommendedName>
</protein>
<dbReference type="Proteomes" id="UP000006729">
    <property type="component" value="Chromosome 7"/>
</dbReference>
<proteinExistence type="inferred from homology"/>
<feature type="domain" description="T-SNARE coiled-coil homology" evidence="8">
    <location>
        <begin position="204"/>
        <end position="266"/>
    </location>
</feature>
<sequence>MNDLMTRSFLSYVELKKQSQKDLKAELDIESGQLNPTDEPNLSQFFREVNEIKIEMEEITNLLFNLQTLNEESKSTHSAKVLRGVRDRMESDIAAVLRKAKIVKARLESLDRSNISNCKVSELYREGSPVDRTRISVTNGLRVKLREIMNEFQILREKIFSDYKDDLKRRYYTAAGEEPSAEVIEKIISGGGGVQMFEGKGVMDLKSKEKHEAVMDIQRSLKRLHQVFLDMAVLIETQGEKMDDIEENVAKASNFVSGGTNSLYYANQMKKKRKTWCLWVLAVVVIIILVCIISTLAT</sequence>
<dbReference type="FunCoup" id="A0A2K1ZN50">
    <property type="interactions" value="535"/>
</dbReference>
<name>A0A2K1ZN50_POPTR</name>
<keyword evidence="7" id="KW-0812">Transmembrane</keyword>
<evidence type="ECO:0000256" key="7">
    <source>
        <dbReference type="SAM" id="Phobius"/>
    </source>
</evidence>
<evidence type="ECO:0000259" key="8">
    <source>
        <dbReference type="PROSITE" id="PS50192"/>
    </source>
</evidence>
<dbReference type="PROSITE" id="PS50192">
    <property type="entry name" value="T_SNARE"/>
    <property type="match status" value="1"/>
</dbReference>
<dbReference type="SMART" id="SM00397">
    <property type="entry name" value="t_SNARE"/>
    <property type="match status" value="1"/>
</dbReference>
<dbReference type="SMR" id="A0A2K1ZN50"/>
<dbReference type="PROSITE" id="PS00914">
    <property type="entry name" value="SYNTAXIN"/>
    <property type="match status" value="1"/>
</dbReference>
<dbReference type="Gramene" id="Potri.007G023100.1.v4.1">
    <property type="protein sequence ID" value="Potri.007G023100.1.v4.1"/>
    <property type="gene ID" value="Potri.007G023100.v4.1"/>
</dbReference>
<evidence type="ECO:0000256" key="2">
    <source>
        <dbReference type="ARBA" id="ARBA00022448"/>
    </source>
</evidence>
<evidence type="ECO:0000256" key="6">
    <source>
        <dbReference type="RuleBase" id="RU003858"/>
    </source>
</evidence>
<keyword evidence="3" id="KW-0653">Protein transport</keyword>
<dbReference type="InterPro" id="IPR006011">
    <property type="entry name" value="Syntaxin_N"/>
</dbReference>
<keyword evidence="2" id="KW-0813">Transport</keyword>
<dbReference type="CDD" id="cd15848">
    <property type="entry name" value="SNARE_syntaxin1-like"/>
    <property type="match status" value="1"/>
</dbReference>
<evidence type="ECO:0000256" key="4">
    <source>
        <dbReference type="ARBA" id="ARBA00022990"/>
    </source>
</evidence>
<keyword evidence="10" id="KW-1185">Reference proteome</keyword>
<dbReference type="Pfam" id="PF05739">
    <property type="entry name" value="SNARE"/>
    <property type="match status" value="1"/>
</dbReference>
<evidence type="ECO:0000313" key="10">
    <source>
        <dbReference type="Proteomes" id="UP000006729"/>
    </source>
</evidence>
<keyword evidence="7" id="KW-1133">Transmembrane helix</keyword>
<dbReference type="FunFam" id="1.20.58.70:FF:000003">
    <property type="entry name" value="Qa-SNARE, Sso1/Syntaxin1-type, SYP12A-group"/>
    <property type="match status" value="1"/>
</dbReference>
<dbReference type="GO" id="GO:0012505">
    <property type="term" value="C:endomembrane system"/>
    <property type="evidence" value="ECO:0000318"/>
    <property type="project" value="GO_Central"/>
</dbReference>
<dbReference type="InParanoid" id="A0A2K1ZN50"/>
<dbReference type="GO" id="GO:0005484">
    <property type="term" value="F:SNAP receptor activity"/>
    <property type="evidence" value="ECO:0000318"/>
    <property type="project" value="GO_Central"/>
</dbReference>
<evidence type="ECO:0000256" key="5">
    <source>
        <dbReference type="ARBA" id="ARBA00023054"/>
    </source>
</evidence>
<evidence type="ECO:0000256" key="1">
    <source>
        <dbReference type="ARBA" id="ARBA00009063"/>
    </source>
</evidence>
<dbReference type="CDD" id="cd00179">
    <property type="entry name" value="SynN"/>
    <property type="match status" value="1"/>
</dbReference>
<dbReference type="STRING" id="3694.A0A2K1ZN50"/>
<keyword evidence="5" id="KW-0175">Coiled coil</keyword>
<dbReference type="GO" id="GO:0031201">
    <property type="term" value="C:SNARE complex"/>
    <property type="evidence" value="ECO:0000318"/>
    <property type="project" value="GO_Central"/>
</dbReference>
<dbReference type="InterPro" id="IPR000727">
    <property type="entry name" value="T_SNARE_dom"/>
</dbReference>
<dbReference type="Gramene" id="Potri.007G023100.2.v4.1">
    <property type="protein sequence ID" value="Potri.007G023100.2.v4.1"/>
    <property type="gene ID" value="Potri.007G023100.v4.1"/>
</dbReference>
<dbReference type="GO" id="GO:0006887">
    <property type="term" value="P:exocytosis"/>
    <property type="evidence" value="ECO:0000318"/>
    <property type="project" value="GO_Central"/>
</dbReference>
<dbReference type="Gene3D" id="1.20.5.110">
    <property type="match status" value="1"/>
</dbReference>
<dbReference type="GO" id="GO:0000149">
    <property type="term" value="F:SNARE binding"/>
    <property type="evidence" value="ECO:0000318"/>
    <property type="project" value="GO_Central"/>
</dbReference>
<dbReference type="GO" id="GO:0048278">
    <property type="term" value="P:vesicle docking"/>
    <property type="evidence" value="ECO:0000318"/>
    <property type="project" value="GO_Central"/>
</dbReference>
<dbReference type="Gramene" id="Potri.007G023100.3.v4.1">
    <property type="protein sequence ID" value="Potri.007G023100.3.v4.1"/>
    <property type="gene ID" value="Potri.007G023100.v4.1"/>
</dbReference>
<organism evidence="9 10">
    <name type="scientific">Populus trichocarpa</name>
    <name type="common">Western balsam poplar</name>
    <name type="synonym">Populus balsamifera subsp. trichocarpa</name>
    <dbReference type="NCBI Taxonomy" id="3694"/>
    <lineage>
        <taxon>Eukaryota</taxon>
        <taxon>Viridiplantae</taxon>
        <taxon>Streptophyta</taxon>
        <taxon>Embryophyta</taxon>
        <taxon>Tracheophyta</taxon>
        <taxon>Spermatophyta</taxon>
        <taxon>Magnoliopsida</taxon>
        <taxon>eudicotyledons</taxon>
        <taxon>Gunneridae</taxon>
        <taxon>Pentapetalae</taxon>
        <taxon>rosids</taxon>
        <taxon>fabids</taxon>
        <taxon>Malpighiales</taxon>
        <taxon>Salicaceae</taxon>
        <taxon>Saliceae</taxon>
        <taxon>Populus</taxon>
    </lineage>
</organism>
<gene>
    <name evidence="9" type="ORF">POPTR_007G023100</name>
</gene>
<dbReference type="SUPFAM" id="SSF47661">
    <property type="entry name" value="t-snare proteins"/>
    <property type="match status" value="1"/>
</dbReference>
<keyword evidence="7" id="KW-0472">Membrane</keyword>
<dbReference type="InterPro" id="IPR006012">
    <property type="entry name" value="Syntaxin/epimorphin_CS"/>
</dbReference>
<dbReference type="PANTHER" id="PTHR19957">
    <property type="entry name" value="SYNTAXIN"/>
    <property type="match status" value="1"/>
</dbReference>
<keyword evidence="4" id="KW-0007">Acetylation</keyword>
<feature type="transmembrane region" description="Helical" evidence="7">
    <location>
        <begin position="276"/>
        <end position="297"/>
    </location>
</feature>
<reference evidence="9 10" key="1">
    <citation type="journal article" date="2006" name="Science">
        <title>The genome of black cottonwood, Populus trichocarpa (Torr. &amp; Gray).</title>
        <authorList>
            <person name="Tuskan G.A."/>
            <person name="Difazio S."/>
            <person name="Jansson S."/>
            <person name="Bohlmann J."/>
            <person name="Grigoriev I."/>
            <person name="Hellsten U."/>
            <person name="Putnam N."/>
            <person name="Ralph S."/>
            <person name="Rombauts S."/>
            <person name="Salamov A."/>
            <person name="Schein J."/>
            <person name="Sterck L."/>
            <person name="Aerts A."/>
            <person name="Bhalerao R.R."/>
            <person name="Bhalerao R.P."/>
            <person name="Blaudez D."/>
            <person name="Boerjan W."/>
            <person name="Brun A."/>
            <person name="Brunner A."/>
            <person name="Busov V."/>
            <person name="Campbell M."/>
            <person name="Carlson J."/>
            <person name="Chalot M."/>
            <person name="Chapman J."/>
            <person name="Chen G.L."/>
            <person name="Cooper D."/>
            <person name="Coutinho P.M."/>
            <person name="Couturier J."/>
            <person name="Covert S."/>
            <person name="Cronk Q."/>
            <person name="Cunningham R."/>
            <person name="Davis J."/>
            <person name="Degroeve S."/>
            <person name="Dejardin A."/>
            <person name="Depamphilis C."/>
            <person name="Detter J."/>
            <person name="Dirks B."/>
            <person name="Dubchak I."/>
            <person name="Duplessis S."/>
            <person name="Ehlting J."/>
            <person name="Ellis B."/>
            <person name="Gendler K."/>
            <person name="Goodstein D."/>
            <person name="Gribskov M."/>
            <person name="Grimwood J."/>
            <person name="Groover A."/>
            <person name="Gunter L."/>
            <person name="Hamberger B."/>
            <person name="Heinze B."/>
            <person name="Helariutta Y."/>
            <person name="Henrissat B."/>
            <person name="Holligan D."/>
            <person name="Holt R."/>
            <person name="Huang W."/>
            <person name="Islam-Faridi N."/>
            <person name="Jones S."/>
            <person name="Jones-Rhoades M."/>
            <person name="Jorgensen R."/>
            <person name="Joshi C."/>
            <person name="Kangasjarvi J."/>
            <person name="Karlsson J."/>
            <person name="Kelleher C."/>
            <person name="Kirkpatrick R."/>
            <person name="Kirst M."/>
            <person name="Kohler A."/>
            <person name="Kalluri U."/>
            <person name="Larimer F."/>
            <person name="Leebens-Mack J."/>
            <person name="Leple J.C."/>
            <person name="Locascio P."/>
            <person name="Lou Y."/>
            <person name="Lucas S."/>
            <person name="Martin F."/>
            <person name="Montanini B."/>
            <person name="Napoli C."/>
            <person name="Nelson D.R."/>
            <person name="Nelson C."/>
            <person name="Nieminen K."/>
            <person name="Nilsson O."/>
            <person name="Pereda V."/>
            <person name="Peter G."/>
            <person name="Philippe R."/>
            <person name="Pilate G."/>
            <person name="Poliakov A."/>
            <person name="Razumovskaya J."/>
            <person name="Richardson P."/>
            <person name="Rinaldi C."/>
            <person name="Ritland K."/>
            <person name="Rouze P."/>
            <person name="Ryaboy D."/>
            <person name="Schmutz J."/>
            <person name="Schrader J."/>
            <person name="Segerman B."/>
            <person name="Shin H."/>
            <person name="Siddiqui A."/>
            <person name="Sterky F."/>
            <person name="Terry A."/>
            <person name="Tsai C.J."/>
            <person name="Uberbacher E."/>
            <person name="Unneberg P."/>
            <person name="Vahala J."/>
            <person name="Wall K."/>
            <person name="Wessler S."/>
            <person name="Yang G."/>
            <person name="Yin T."/>
            <person name="Douglas C."/>
            <person name="Marra M."/>
            <person name="Sandberg G."/>
            <person name="Van de Peer Y."/>
            <person name="Rokhsar D."/>
        </authorList>
    </citation>
    <scope>NUCLEOTIDE SEQUENCE [LARGE SCALE GENOMIC DNA]</scope>
    <source>
        <strain evidence="10">cv. Nisqually</strain>
    </source>
</reference>